<protein>
    <recommendedName>
        <fullName evidence="3">DUF429 domain-containing protein</fullName>
    </recommendedName>
</protein>
<dbReference type="SUPFAM" id="SSF53098">
    <property type="entry name" value="Ribonuclease H-like"/>
    <property type="match status" value="1"/>
</dbReference>
<organism evidence="1 2">
    <name type="scientific">Marinicauda algicola</name>
    <dbReference type="NCBI Taxonomy" id="2029849"/>
    <lineage>
        <taxon>Bacteria</taxon>
        <taxon>Pseudomonadati</taxon>
        <taxon>Pseudomonadota</taxon>
        <taxon>Alphaproteobacteria</taxon>
        <taxon>Maricaulales</taxon>
        <taxon>Maricaulaceae</taxon>
        <taxon>Marinicauda</taxon>
    </lineage>
</organism>
<evidence type="ECO:0008006" key="3">
    <source>
        <dbReference type="Google" id="ProtNLM"/>
    </source>
</evidence>
<reference evidence="1 2" key="1">
    <citation type="journal article" date="2017" name="Int. J. Syst. Evol. Microbiol.">
        <title>Marinicauda algicola sp. nov., isolated from a marine red alga Rhodosorus marinus.</title>
        <authorList>
            <person name="Jeong S.E."/>
            <person name="Jeon S.H."/>
            <person name="Chun B.H."/>
            <person name="Kim D.W."/>
            <person name="Jeon C.O."/>
        </authorList>
    </citation>
    <scope>NUCLEOTIDE SEQUENCE [LARGE SCALE GENOMIC DNA]</scope>
    <source>
        <strain evidence="1 2">JCM 31718</strain>
    </source>
</reference>
<accession>A0A4S2GWS7</accession>
<dbReference type="OrthoDB" id="7304852at2"/>
<gene>
    <name evidence="1" type="ORF">E5163_14820</name>
</gene>
<dbReference type="Proteomes" id="UP000308054">
    <property type="component" value="Unassembled WGS sequence"/>
</dbReference>
<dbReference type="RefSeq" id="WP_135997312.1">
    <property type="nucleotide sequence ID" value="NZ_CP071057.1"/>
</dbReference>
<evidence type="ECO:0000313" key="1">
    <source>
        <dbReference type="EMBL" id="TGY87338.1"/>
    </source>
</evidence>
<dbReference type="EMBL" id="SRXW01000006">
    <property type="protein sequence ID" value="TGY87338.1"/>
    <property type="molecule type" value="Genomic_DNA"/>
</dbReference>
<sequence>MKILAFDLGTKSGWAFGAPGWRRAPDAGLVRLPRTGEDIGRFAHAFRAEARALIERFEPDIVGFESPYLPATRFNPVTRKPELATNITTLRKLYTIAGVLELVCADYKIRCVEEHIPTIKKAVTGNGRATKERMIPAAESFGLVYPAGLKITRSEDEREHLADAFGVWLCVARAVASGEAAQIEPLWVAGRGAA</sequence>
<dbReference type="InterPro" id="IPR012337">
    <property type="entry name" value="RNaseH-like_sf"/>
</dbReference>
<keyword evidence="2" id="KW-1185">Reference proteome</keyword>
<dbReference type="AlphaFoldDB" id="A0A4S2GWS7"/>
<dbReference type="Gene3D" id="3.30.420.10">
    <property type="entry name" value="Ribonuclease H-like superfamily/Ribonuclease H"/>
    <property type="match status" value="1"/>
</dbReference>
<dbReference type="GO" id="GO:0003676">
    <property type="term" value="F:nucleic acid binding"/>
    <property type="evidence" value="ECO:0007669"/>
    <property type="project" value="InterPro"/>
</dbReference>
<proteinExistence type="predicted"/>
<dbReference type="InterPro" id="IPR036397">
    <property type="entry name" value="RNaseH_sf"/>
</dbReference>
<name>A0A4S2GWS7_9PROT</name>
<evidence type="ECO:0000313" key="2">
    <source>
        <dbReference type="Proteomes" id="UP000308054"/>
    </source>
</evidence>
<comment type="caution">
    <text evidence="1">The sequence shown here is derived from an EMBL/GenBank/DDBJ whole genome shotgun (WGS) entry which is preliminary data.</text>
</comment>